<dbReference type="AlphaFoldDB" id="A0AAD6YYB7"/>
<reference evidence="1" key="1">
    <citation type="submission" date="2023-03" db="EMBL/GenBank/DDBJ databases">
        <title>Massive genome expansion in bonnet fungi (Mycena s.s.) driven by repeated elements and novel gene families across ecological guilds.</title>
        <authorList>
            <consortium name="Lawrence Berkeley National Laboratory"/>
            <person name="Harder C.B."/>
            <person name="Miyauchi S."/>
            <person name="Viragh M."/>
            <person name="Kuo A."/>
            <person name="Thoen E."/>
            <person name="Andreopoulos B."/>
            <person name="Lu D."/>
            <person name="Skrede I."/>
            <person name="Drula E."/>
            <person name="Henrissat B."/>
            <person name="Morin E."/>
            <person name="Kohler A."/>
            <person name="Barry K."/>
            <person name="LaButti K."/>
            <person name="Morin E."/>
            <person name="Salamov A."/>
            <person name="Lipzen A."/>
            <person name="Mereny Z."/>
            <person name="Hegedus B."/>
            <person name="Baldrian P."/>
            <person name="Stursova M."/>
            <person name="Weitz H."/>
            <person name="Taylor A."/>
            <person name="Grigoriev I.V."/>
            <person name="Nagy L.G."/>
            <person name="Martin F."/>
            <person name="Kauserud H."/>
        </authorList>
    </citation>
    <scope>NUCLEOTIDE SEQUENCE</scope>
    <source>
        <strain evidence="1">CBHHK002</strain>
    </source>
</reference>
<evidence type="ECO:0000313" key="2">
    <source>
        <dbReference type="Proteomes" id="UP001218218"/>
    </source>
</evidence>
<proteinExistence type="predicted"/>
<accession>A0AAD6YYB7</accession>
<protein>
    <submittedName>
        <fullName evidence="1">Uncharacterized protein</fullName>
    </submittedName>
</protein>
<organism evidence="1 2">
    <name type="scientific">Mycena albidolilacea</name>
    <dbReference type="NCBI Taxonomy" id="1033008"/>
    <lineage>
        <taxon>Eukaryota</taxon>
        <taxon>Fungi</taxon>
        <taxon>Dikarya</taxon>
        <taxon>Basidiomycota</taxon>
        <taxon>Agaricomycotina</taxon>
        <taxon>Agaricomycetes</taxon>
        <taxon>Agaricomycetidae</taxon>
        <taxon>Agaricales</taxon>
        <taxon>Marasmiineae</taxon>
        <taxon>Mycenaceae</taxon>
        <taxon>Mycena</taxon>
    </lineage>
</organism>
<comment type="caution">
    <text evidence="1">The sequence shown here is derived from an EMBL/GenBank/DDBJ whole genome shotgun (WGS) entry which is preliminary data.</text>
</comment>
<evidence type="ECO:0000313" key="1">
    <source>
        <dbReference type="EMBL" id="KAJ7301667.1"/>
    </source>
</evidence>
<keyword evidence="2" id="KW-1185">Reference proteome</keyword>
<dbReference type="Proteomes" id="UP001218218">
    <property type="component" value="Unassembled WGS sequence"/>
</dbReference>
<name>A0AAD6YYB7_9AGAR</name>
<sequence>MYKMEGLDASDRRFVQMAMVSKVMTSSEIENVEGLLSIEVGVIVQKHGYGDEFRAVSKENPKCHRLAFAREDDSYPREHLDANQDVKSNLDGHVHEWGNWNSSLSPNIAVESARTGSSGAPRRRQLRARTGCGPCTVTRRRTRQLVTENNGPPRGEFQGDVWWMCASKNLNFEEILESVHCLKTLAQKLSKDPARLLANPQAVLTLATSSCRLLSSMFPRAPLAWTVYGTVTESRNPAGNST</sequence>
<gene>
    <name evidence="1" type="ORF">DFH08DRAFT_946008</name>
</gene>
<dbReference type="EMBL" id="JARIHO010000130">
    <property type="protein sequence ID" value="KAJ7301667.1"/>
    <property type="molecule type" value="Genomic_DNA"/>
</dbReference>